<feature type="domain" description="HTH iclR-type" evidence="1">
    <location>
        <begin position="6"/>
        <end position="67"/>
    </location>
</feature>
<dbReference type="RefSeq" id="WP_092528360.1">
    <property type="nucleotide sequence ID" value="NZ_FNCI01000016.1"/>
</dbReference>
<accession>A0A1G7USF4</accession>
<dbReference type="SUPFAM" id="SSF46785">
    <property type="entry name" value="Winged helix' DNA-binding domain"/>
    <property type="match status" value="1"/>
</dbReference>
<dbReference type="GO" id="GO:0045892">
    <property type="term" value="P:negative regulation of DNA-templated transcription"/>
    <property type="evidence" value="ECO:0007669"/>
    <property type="project" value="TreeGrafter"/>
</dbReference>
<dbReference type="SUPFAM" id="SSF55781">
    <property type="entry name" value="GAF domain-like"/>
    <property type="match status" value="1"/>
</dbReference>
<dbReference type="PANTHER" id="PTHR30136">
    <property type="entry name" value="HELIX-TURN-HELIX TRANSCRIPTIONAL REGULATOR, ICLR FAMILY"/>
    <property type="match status" value="1"/>
</dbReference>
<dbReference type="Proteomes" id="UP000198641">
    <property type="component" value="Unassembled WGS sequence"/>
</dbReference>
<dbReference type="EMBL" id="FNCI01000016">
    <property type="protein sequence ID" value="SDG50416.1"/>
    <property type="molecule type" value="Genomic_DNA"/>
</dbReference>
<protein>
    <submittedName>
        <fullName evidence="2">IclR helix-turn-helix domain-containing protein</fullName>
    </submittedName>
</protein>
<dbReference type="GO" id="GO:0003677">
    <property type="term" value="F:DNA binding"/>
    <property type="evidence" value="ECO:0007669"/>
    <property type="project" value="InterPro"/>
</dbReference>
<dbReference type="Pfam" id="PF09339">
    <property type="entry name" value="HTH_IclR"/>
    <property type="match status" value="1"/>
</dbReference>
<dbReference type="SMART" id="SM00346">
    <property type="entry name" value="HTH_ICLR"/>
    <property type="match status" value="1"/>
</dbReference>
<sequence>MSEQRVEAVERALKILEVFDTPQEAFTLAELAEATGFYKSTLLRLLASLERFGYVTRGADGRFSLGSTPLRLGRRHRPGRGLAARVQPVLDRLCQESGETAALLEVAEGMVNCRLASLPNTSLRHELHPGDHWTTDTTDTPAQSLSGGFMLCTALSEAVAGATNLWLSLSGPGGRLKSAQAEALLESARRELASSSEHSEGASS</sequence>
<evidence type="ECO:0000259" key="1">
    <source>
        <dbReference type="PROSITE" id="PS51077"/>
    </source>
</evidence>
<organism evidence="2 3">
    <name type="scientific">Onishia taeanensis</name>
    <dbReference type="NCBI Taxonomy" id="284577"/>
    <lineage>
        <taxon>Bacteria</taxon>
        <taxon>Pseudomonadati</taxon>
        <taxon>Pseudomonadota</taxon>
        <taxon>Gammaproteobacteria</taxon>
        <taxon>Oceanospirillales</taxon>
        <taxon>Halomonadaceae</taxon>
        <taxon>Onishia</taxon>
    </lineage>
</organism>
<dbReference type="GO" id="GO:0003700">
    <property type="term" value="F:DNA-binding transcription factor activity"/>
    <property type="evidence" value="ECO:0007669"/>
    <property type="project" value="TreeGrafter"/>
</dbReference>
<proteinExistence type="predicted"/>
<dbReference type="PROSITE" id="PS51077">
    <property type="entry name" value="HTH_ICLR"/>
    <property type="match status" value="1"/>
</dbReference>
<evidence type="ECO:0000313" key="3">
    <source>
        <dbReference type="Proteomes" id="UP000198641"/>
    </source>
</evidence>
<evidence type="ECO:0000313" key="2">
    <source>
        <dbReference type="EMBL" id="SDG50416.1"/>
    </source>
</evidence>
<dbReference type="InterPro" id="IPR036390">
    <property type="entry name" value="WH_DNA-bd_sf"/>
</dbReference>
<name>A0A1G7USF4_9GAMM</name>
<dbReference type="Gene3D" id="1.10.10.10">
    <property type="entry name" value="Winged helix-like DNA-binding domain superfamily/Winged helix DNA-binding domain"/>
    <property type="match status" value="1"/>
</dbReference>
<dbReference type="AlphaFoldDB" id="A0A1G7USF4"/>
<keyword evidence="3" id="KW-1185">Reference proteome</keyword>
<dbReference type="InterPro" id="IPR050707">
    <property type="entry name" value="HTH_MetabolicPath_Reg"/>
</dbReference>
<dbReference type="InterPro" id="IPR036388">
    <property type="entry name" value="WH-like_DNA-bd_sf"/>
</dbReference>
<dbReference type="OrthoDB" id="6166718at2"/>
<reference evidence="2 3" key="1">
    <citation type="submission" date="2016-10" db="EMBL/GenBank/DDBJ databases">
        <authorList>
            <person name="de Groot N.N."/>
        </authorList>
    </citation>
    <scope>NUCLEOTIDE SEQUENCE [LARGE SCALE GENOMIC DNA]</scope>
    <source>
        <strain evidence="2 3">BH539</strain>
    </source>
</reference>
<gene>
    <name evidence="2" type="ORF">SAMN05216571_11645</name>
</gene>
<dbReference type="STRING" id="284577.SAMN05216571_11645"/>
<dbReference type="InterPro" id="IPR005471">
    <property type="entry name" value="Tscrpt_reg_IclR_N"/>
</dbReference>
<dbReference type="PANTHER" id="PTHR30136:SF35">
    <property type="entry name" value="HTH-TYPE TRANSCRIPTIONAL REGULATOR RV1719"/>
    <property type="match status" value="1"/>
</dbReference>